<dbReference type="PANTHER" id="PTHR43679:SF2">
    <property type="entry name" value="OCTANOYL-[GCVH]:PROTEIN N-OCTANOYLTRANSFERASE"/>
    <property type="match status" value="1"/>
</dbReference>
<evidence type="ECO:0000259" key="1">
    <source>
        <dbReference type="PROSITE" id="PS51733"/>
    </source>
</evidence>
<gene>
    <name evidence="2" type="ORF">FHP25_05820</name>
</gene>
<dbReference type="Gene3D" id="3.30.390.50">
    <property type="entry name" value="CO dehydrogenase flavoprotein, C-terminal domain"/>
    <property type="match status" value="1"/>
</dbReference>
<dbReference type="Proteomes" id="UP000321638">
    <property type="component" value="Unassembled WGS sequence"/>
</dbReference>
<dbReference type="SUPFAM" id="SSF55681">
    <property type="entry name" value="Class II aaRS and biotin synthetases"/>
    <property type="match status" value="1"/>
</dbReference>
<dbReference type="InterPro" id="IPR045864">
    <property type="entry name" value="aa-tRNA-synth_II/BPL/LPL"/>
</dbReference>
<dbReference type="PANTHER" id="PTHR43679">
    <property type="entry name" value="OCTANOYLTRANSFERASE LIPM-RELATED"/>
    <property type="match status" value="1"/>
</dbReference>
<dbReference type="InterPro" id="IPR004143">
    <property type="entry name" value="BPL_LPL_catalytic"/>
</dbReference>
<proteinExistence type="predicted"/>
<name>A0A5C8PT22_9HYPH</name>
<dbReference type="Gene3D" id="3.30.930.10">
    <property type="entry name" value="Bira Bifunctional Protein, Domain 2"/>
    <property type="match status" value="1"/>
</dbReference>
<dbReference type="AlphaFoldDB" id="A0A5C8PT22"/>
<dbReference type="GO" id="GO:0016874">
    <property type="term" value="F:ligase activity"/>
    <property type="evidence" value="ECO:0007669"/>
    <property type="project" value="UniProtKB-KW"/>
</dbReference>
<accession>A0A5C8PT22</accession>
<keyword evidence="2" id="KW-0436">Ligase</keyword>
<dbReference type="OrthoDB" id="9787898at2"/>
<sequence>MADAVTTSGSPDGVRLIDAGRTSPLRAQALYHGIADAMAPGDAPVMVLAEPDAPFVSVGAHQDVSREVDIQACARSNMAVIRRATGGPALTLSPNTMMVHFVLPRGRPEAGGSAVVLYGRFTEPLVRAWQAFGVPVERCAWGGIELARYRIGGVQAGVVGKAVVVGGSLVTDFDADTVVRQASLPSDQIRAQLRDLIRERLAQAGRPVDRAAVRTALMAGVGDTLGWTLQDSTLREDEQAAIERRETQMAQMRHIFAGGQRMANAGMRATGGLKLVDLVRRSAGGLVRLRLLERDGVIEDIEITGELTSLPADGLDKLAAGLVGLRRDAPDLAVRIHDRMGRFGLELPGITAAEIALALKPVTVPAGRHPLDVLFGTNPTS</sequence>
<comment type="caution">
    <text evidence="2">The sequence shown here is derived from an EMBL/GenBank/DDBJ whole genome shotgun (WGS) entry which is preliminary data.</text>
</comment>
<dbReference type="InterPro" id="IPR050664">
    <property type="entry name" value="Octanoyltrans_LipM/LipL"/>
</dbReference>
<dbReference type="Pfam" id="PF21948">
    <property type="entry name" value="LplA-B_cat"/>
    <property type="match status" value="1"/>
</dbReference>
<dbReference type="RefSeq" id="WP_147845974.1">
    <property type="nucleotide sequence ID" value="NZ_VDUZ01000005.1"/>
</dbReference>
<feature type="domain" description="BPL/LPL catalytic" evidence="1">
    <location>
        <begin position="40"/>
        <end position="229"/>
    </location>
</feature>
<evidence type="ECO:0000313" key="2">
    <source>
        <dbReference type="EMBL" id="TXL79467.1"/>
    </source>
</evidence>
<organism evidence="2 3">
    <name type="scientific">Vineibacter terrae</name>
    <dbReference type="NCBI Taxonomy" id="2586908"/>
    <lineage>
        <taxon>Bacteria</taxon>
        <taxon>Pseudomonadati</taxon>
        <taxon>Pseudomonadota</taxon>
        <taxon>Alphaproteobacteria</taxon>
        <taxon>Hyphomicrobiales</taxon>
        <taxon>Vineibacter</taxon>
    </lineage>
</organism>
<evidence type="ECO:0000313" key="3">
    <source>
        <dbReference type="Proteomes" id="UP000321638"/>
    </source>
</evidence>
<keyword evidence="3" id="KW-1185">Reference proteome</keyword>
<protein>
    <submittedName>
        <fullName evidence="2">Lipoate--protein ligase family protein</fullName>
    </submittedName>
</protein>
<dbReference type="EMBL" id="VDUZ01000005">
    <property type="protein sequence ID" value="TXL79467.1"/>
    <property type="molecule type" value="Genomic_DNA"/>
</dbReference>
<reference evidence="2 3" key="1">
    <citation type="submission" date="2019-06" db="EMBL/GenBank/DDBJ databases">
        <title>New taxonomy in bacterial strain CC-CFT640, isolated from vineyard.</title>
        <authorList>
            <person name="Lin S.-Y."/>
            <person name="Tsai C.-F."/>
            <person name="Young C.-C."/>
        </authorList>
    </citation>
    <scope>NUCLEOTIDE SEQUENCE [LARGE SCALE GENOMIC DNA]</scope>
    <source>
        <strain evidence="2 3">CC-CFT640</strain>
    </source>
</reference>
<dbReference type="PROSITE" id="PS51733">
    <property type="entry name" value="BPL_LPL_CATALYTIC"/>
    <property type="match status" value="1"/>
</dbReference>